<keyword evidence="2" id="KW-1185">Reference proteome</keyword>
<dbReference type="RefSeq" id="WP_343957294.1">
    <property type="nucleotide sequence ID" value="NZ_BAAAMN010000027.1"/>
</dbReference>
<reference evidence="1 2" key="1">
    <citation type="journal article" date="2019" name="Int. J. Syst. Evol. Microbiol.">
        <title>The Global Catalogue of Microorganisms (GCM) 10K type strain sequencing project: providing services to taxonomists for standard genome sequencing and annotation.</title>
        <authorList>
            <consortium name="The Broad Institute Genomics Platform"/>
            <consortium name="The Broad Institute Genome Sequencing Center for Infectious Disease"/>
            <person name="Wu L."/>
            <person name="Ma J."/>
        </authorList>
    </citation>
    <scope>NUCLEOTIDE SEQUENCE [LARGE SCALE GENOMIC DNA]</scope>
    <source>
        <strain evidence="1 2">JCM 13595</strain>
    </source>
</reference>
<proteinExistence type="predicted"/>
<evidence type="ECO:0000313" key="1">
    <source>
        <dbReference type="EMBL" id="GAA2036017.1"/>
    </source>
</evidence>
<organism evidence="1 2">
    <name type="scientific">Yaniella flava</name>
    <dbReference type="NCBI Taxonomy" id="287930"/>
    <lineage>
        <taxon>Bacteria</taxon>
        <taxon>Bacillati</taxon>
        <taxon>Actinomycetota</taxon>
        <taxon>Actinomycetes</taxon>
        <taxon>Micrococcales</taxon>
        <taxon>Micrococcaceae</taxon>
        <taxon>Yaniella</taxon>
    </lineage>
</organism>
<dbReference type="Proteomes" id="UP001501461">
    <property type="component" value="Unassembled WGS sequence"/>
</dbReference>
<gene>
    <name evidence="1" type="ORF">GCM10009720_15710</name>
</gene>
<evidence type="ECO:0000313" key="2">
    <source>
        <dbReference type="Proteomes" id="UP001501461"/>
    </source>
</evidence>
<sequence length="190" mass="20317">MFRPSVDHGIAATWGTAEATLFFVVPDVWTSWLALHRPKHGMATTVSALAGALIGGATTFKVAQQMRPEDTENILTSVPGVSAQMVATVERQLDEQGWSALVLGPTRGVPYKIYARTLAHGEADFGRFMALSVPARMVRFLAVTGGVAGLGKLADRMGISAAGKTGIFATGWIGFYTWYFTLGPGKKQRA</sequence>
<dbReference type="EMBL" id="BAAAMN010000027">
    <property type="protein sequence ID" value="GAA2036017.1"/>
    <property type="molecule type" value="Genomic_DNA"/>
</dbReference>
<protein>
    <submittedName>
        <fullName evidence="1">Uncharacterized protein</fullName>
    </submittedName>
</protein>
<accession>A0ABN2UM05</accession>
<name>A0ABN2UM05_9MICC</name>
<comment type="caution">
    <text evidence="1">The sequence shown here is derived from an EMBL/GenBank/DDBJ whole genome shotgun (WGS) entry which is preliminary data.</text>
</comment>